<organism evidence="15 16">
    <name type="scientific">Mucilaginibacter panaciglaebae</name>
    <dbReference type="NCBI Taxonomy" id="502331"/>
    <lineage>
        <taxon>Bacteria</taxon>
        <taxon>Pseudomonadati</taxon>
        <taxon>Bacteroidota</taxon>
        <taxon>Sphingobacteriia</taxon>
        <taxon>Sphingobacteriales</taxon>
        <taxon>Sphingobacteriaceae</taxon>
        <taxon>Mucilaginibacter</taxon>
    </lineage>
</organism>
<keyword evidence="3 10" id="KW-1134">Transmembrane beta strand</keyword>
<evidence type="ECO:0000256" key="2">
    <source>
        <dbReference type="ARBA" id="ARBA00022448"/>
    </source>
</evidence>
<keyword evidence="6 11" id="KW-0798">TonB box</keyword>
<evidence type="ECO:0000256" key="8">
    <source>
        <dbReference type="ARBA" id="ARBA00023170"/>
    </source>
</evidence>
<evidence type="ECO:0000256" key="5">
    <source>
        <dbReference type="ARBA" id="ARBA00022729"/>
    </source>
</evidence>
<evidence type="ECO:0000256" key="7">
    <source>
        <dbReference type="ARBA" id="ARBA00023136"/>
    </source>
</evidence>
<dbReference type="InterPro" id="IPR036942">
    <property type="entry name" value="Beta-barrel_TonB_sf"/>
</dbReference>
<dbReference type="InterPro" id="IPR012910">
    <property type="entry name" value="Plug_dom"/>
</dbReference>
<dbReference type="EMBL" id="BAABCV010000003">
    <property type="protein sequence ID" value="GAA4091366.1"/>
    <property type="molecule type" value="Genomic_DNA"/>
</dbReference>
<protein>
    <submittedName>
        <fullName evidence="15">TonB-dependent receptor</fullName>
    </submittedName>
</protein>
<evidence type="ECO:0000256" key="1">
    <source>
        <dbReference type="ARBA" id="ARBA00004571"/>
    </source>
</evidence>
<dbReference type="PANTHER" id="PTHR30069">
    <property type="entry name" value="TONB-DEPENDENT OUTER MEMBRANE RECEPTOR"/>
    <property type="match status" value="1"/>
</dbReference>
<dbReference type="RefSeq" id="WP_345101717.1">
    <property type="nucleotide sequence ID" value="NZ_BAABCV010000003.1"/>
</dbReference>
<dbReference type="Gene3D" id="2.40.170.20">
    <property type="entry name" value="TonB-dependent receptor, beta-barrel domain"/>
    <property type="match status" value="1"/>
</dbReference>
<feature type="domain" description="TonB-dependent receptor plug" evidence="14">
    <location>
        <begin position="116"/>
        <end position="193"/>
    </location>
</feature>
<evidence type="ECO:0000313" key="15">
    <source>
        <dbReference type="EMBL" id="GAA4091366.1"/>
    </source>
</evidence>
<dbReference type="InterPro" id="IPR037066">
    <property type="entry name" value="Plug_dom_sf"/>
</dbReference>
<dbReference type="SUPFAM" id="SSF56935">
    <property type="entry name" value="Porins"/>
    <property type="match status" value="1"/>
</dbReference>
<evidence type="ECO:0000256" key="4">
    <source>
        <dbReference type="ARBA" id="ARBA00022692"/>
    </source>
</evidence>
<dbReference type="InterPro" id="IPR000531">
    <property type="entry name" value="Beta-barrel_TonB"/>
</dbReference>
<keyword evidence="9 10" id="KW-0998">Cell outer membrane</keyword>
<sequence>MRKLLLILFIGLFTTGAVFAQSGTVRGKLLDAQTKEPLIGATVGVKGTTNGVAVSLDGSFKIIADNGATLVLSYIGYVTREITVTGSDLGEILLDPSSASVKEVVVSANAAQAIDRKTPIAVSSVGRVYIEEKGAGAEFPELLKAAPGVMTSKGGGGYGDSRVSIRGFSSNNVALLINGLPVNDVEAGKIFWNDWAGLSDVTTNMQVQRGIGASTVAVPSLGGTINITTKSTETQEGGTISQSLGTYGMSKTVISYSTGLTDKGWATSFLLAKNQGDGYAPGLYYTGYSYFANISKVLSPSQTLSFNFLGATQTHGQRYTFNTINTYRANTLGIRYNSDYGYLNGQMLSAEQNYYNKPLASLNHNWKIDETSSLSTVVYGSWGTGAARYLATASGTSAILTPGSSNVPRTGDIYSTIDFDAIVNKNANSVDGVASPFFQNTVNNHQQYGLLSTYKKKVGDIDLLAGLDGRYYQAEHYAEIQDLLGGRYVIDTRNNSATSPYGDLNNPNRLVQVGDKFNNDYRYQIASEGVYLQAEYNKDNLSAFASLAGTNTSNRRTDYFNYLTTDLNRVSKWVNFLGYQAKGGANYNLDAHNNLFANMGYIQRAPLVANVFVNKKNDLNPDVKPEKLFTYELGYGFRSSMFSANVNLYRATYKDRAKTYSYVDNGEVSNINITGINELHQGVEVDAKFRPINTVTLSGSLSIGDFHYTSNTGAAQVTTEGGASHTQPALLLKNLKIGEFGTSNTAAQTTAALGADIQVLPRVKIGANWNYYARYYASFDPSKITTTQQALAGQAYSNYALPNFSTTDLNFVYRFKFAGLDASFIANVYNVFNTEYIADAFENTIPGSAADYAFVKRTNAMGVWYGSPRTYVTTLKIKF</sequence>
<keyword evidence="8 15" id="KW-0675">Receptor</keyword>
<feature type="chain" id="PRO_5045596242" evidence="12">
    <location>
        <begin position="21"/>
        <end position="879"/>
    </location>
</feature>
<dbReference type="SUPFAM" id="SSF49464">
    <property type="entry name" value="Carboxypeptidase regulatory domain-like"/>
    <property type="match status" value="1"/>
</dbReference>
<feature type="domain" description="TonB-dependent receptor-like beta-barrel" evidence="13">
    <location>
        <begin position="301"/>
        <end position="831"/>
    </location>
</feature>
<proteinExistence type="inferred from homology"/>
<keyword evidence="16" id="KW-1185">Reference proteome</keyword>
<evidence type="ECO:0000256" key="6">
    <source>
        <dbReference type="ARBA" id="ARBA00023077"/>
    </source>
</evidence>
<dbReference type="Pfam" id="PF00593">
    <property type="entry name" value="TonB_dep_Rec_b-barrel"/>
    <property type="match status" value="1"/>
</dbReference>
<gene>
    <name evidence="15" type="ORF">GCM10022392_11600</name>
</gene>
<dbReference type="InterPro" id="IPR008969">
    <property type="entry name" value="CarboxyPept-like_regulatory"/>
</dbReference>
<evidence type="ECO:0000256" key="9">
    <source>
        <dbReference type="ARBA" id="ARBA00023237"/>
    </source>
</evidence>
<reference evidence="16" key="1">
    <citation type="journal article" date="2019" name="Int. J. Syst. Evol. Microbiol.">
        <title>The Global Catalogue of Microorganisms (GCM) 10K type strain sequencing project: providing services to taxonomists for standard genome sequencing and annotation.</title>
        <authorList>
            <consortium name="The Broad Institute Genomics Platform"/>
            <consortium name="The Broad Institute Genome Sequencing Center for Infectious Disease"/>
            <person name="Wu L."/>
            <person name="Ma J."/>
        </authorList>
    </citation>
    <scope>NUCLEOTIDE SEQUENCE [LARGE SCALE GENOMIC DNA]</scope>
    <source>
        <strain evidence="16">JCM 17085</strain>
    </source>
</reference>
<dbReference type="Proteomes" id="UP001500841">
    <property type="component" value="Unassembled WGS sequence"/>
</dbReference>
<evidence type="ECO:0000259" key="13">
    <source>
        <dbReference type="Pfam" id="PF00593"/>
    </source>
</evidence>
<feature type="signal peptide" evidence="12">
    <location>
        <begin position="1"/>
        <end position="20"/>
    </location>
</feature>
<keyword evidence="7 10" id="KW-0472">Membrane</keyword>
<dbReference type="PROSITE" id="PS52016">
    <property type="entry name" value="TONB_DEPENDENT_REC_3"/>
    <property type="match status" value="1"/>
</dbReference>
<comment type="similarity">
    <text evidence="10 11">Belongs to the TonB-dependent receptor family.</text>
</comment>
<evidence type="ECO:0000256" key="3">
    <source>
        <dbReference type="ARBA" id="ARBA00022452"/>
    </source>
</evidence>
<dbReference type="PROSITE" id="PS01156">
    <property type="entry name" value="TONB_DEPENDENT_REC_2"/>
    <property type="match status" value="1"/>
</dbReference>
<dbReference type="InterPro" id="IPR039426">
    <property type="entry name" value="TonB-dep_rcpt-like"/>
</dbReference>
<keyword evidence="5 12" id="KW-0732">Signal</keyword>
<dbReference type="Pfam" id="PF13715">
    <property type="entry name" value="CarbopepD_reg_2"/>
    <property type="match status" value="1"/>
</dbReference>
<evidence type="ECO:0000256" key="11">
    <source>
        <dbReference type="RuleBase" id="RU003357"/>
    </source>
</evidence>
<dbReference type="InterPro" id="IPR010917">
    <property type="entry name" value="TonB_rcpt_CS"/>
</dbReference>
<evidence type="ECO:0000256" key="10">
    <source>
        <dbReference type="PROSITE-ProRule" id="PRU01360"/>
    </source>
</evidence>
<dbReference type="Pfam" id="PF07715">
    <property type="entry name" value="Plug"/>
    <property type="match status" value="1"/>
</dbReference>
<comment type="subcellular location">
    <subcellularLocation>
        <location evidence="1 10">Cell outer membrane</location>
        <topology evidence="1 10">Multi-pass membrane protein</topology>
    </subcellularLocation>
</comment>
<dbReference type="Gene3D" id="2.170.130.10">
    <property type="entry name" value="TonB-dependent receptor, plug domain"/>
    <property type="match status" value="1"/>
</dbReference>
<dbReference type="PANTHER" id="PTHR30069:SF29">
    <property type="entry name" value="HEMOGLOBIN AND HEMOGLOBIN-HAPTOGLOBIN-BINDING PROTEIN 1-RELATED"/>
    <property type="match status" value="1"/>
</dbReference>
<name>A0ABP7WL28_9SPHI</name>
<keyword evidence="4 10" id="KW-0812">Transmembrane</keyword>
<evidence type="ECO:0000313" key="16">
    <source>
        <dbReference type="Proteomes" id="UP001500841"/>
    </source>
</evidence>
<evidence type="ECO:0000256" key="12">
    <source>
        <dbReference type="SAM" id="SignalP"/>
    </source>
</evidence>
<accession>A0ABP7WL28</accession>
<keyword evidence="2 10" id="KW-0813">Transport</keyword>
<evidence type="ECO:0000259" key="14">
    <source>
        <dbReference type="Pfam" id="PF07715"/>
    </source>
</evidence>
<comment type="caution">
    <text evidence="15">The sequence shown here is derived from an EMBL/GenBank/DDBJ whole genome shotgun (WGS) entry which is preliminary data.</text>
</comment>